<proteinExistence type="predicted"/>
<dbReference type="InterPro" id="IPR016024">
    <property type="entry name" value="ARM-type_fold"/>
</dbReference>
<dbReference type="Proteomes" id="UP000189956">
    <property type="component" value="Unassembled WGS sequence"/>
</dbReference>
<evidence type="ECO:0000313" key="2">
    <source>
        <dbReference type="Proteomes" id="UP000189956"/>
    </source>
</evidence>
<dbReference type="RefSeq" id="WP_025838130.1">
    <property type="nucleotide sequence ID" value="NZ_FUWL01000008.1"/>
</dbReference>
<dbReference type="EMBL" id="FUWL01000008">
    <property type="protein sequence ID" value="SJZ54949.1"/>
    <property type="molecule type" value="Genomic_DNA"/>
</dbReference>
<dbReference type="AlphaFoldDB" id="A0A1T4LJM8"/>
<protein>
    <submittedName>
        <fullName evidence="1">DNA alkylation repair enzyme</fullName>
    </submittedName>
</protein>
<dbReference type="Gene3D" id="1.25.10.90">
    <property type="match status" value="1"/>
</dbReference>
<name>A0A1T4LJM8_PORCN</name>
<dbReference type="Pfam" id="PF08713">
    <property type="entry name" value="DNA_alkylation"/>
    <property type="match status" value="1"/>
</dbReference>
<evidence type="ECO:0000313" key="1">
    <source>
        <dbReference type="EMBL" id="SJZ54949.1"/>
    </source>
</evidence>
<dbReference type="InterPro" id="IPR014825">
    <property type="entry name" value="DNA_alkylation"/>
</dbReference>
<reference evidence="1 2" key="1">
    <citation type="submission" date="2017-02" db="EMBL/GenBank/DDBJ databases">
        <authorList>
            <person name="Peterson S.W."/>
        </authorList>
    </citation>
    <scope>NUCLEOTIDE SEQUENCE [LARGE SCALE GENOMIC DNA]</scope>
    <source>
        <strain evidence="1 2">ATCC 700135</strain>
    </source>
</reference>
<dbReference type="SUPFAM" id="SSF48371">
    <property type="entry name" value="ARM repeat"/>
    <property type="match status" value="1"/>
</dbReference>
<gene>
    <name evidence="1" type="ORF">SAMN02745205_01162</name>
</gene>
<organism evidence="1 2">
    <name type="scientific">Porphyromonas cangingivalis</name>
    <dbReference type="NCBI Taxonomy" id="36874"/>
    <lineage>
        <taxon>Bacteria</taxon>
        <taxon>Pseudomonadati</taxon>
        <taxon>Bacteroidota</taxon>
        <taxon>Bacteroidia</taxon>
        <taxon>Bacteroidales</taxon>
        <taxon>Porphyromonadaceae</taxon>
        <taxon>Porphyromonas</taxon>
    </lineage>
</organism>
<accession>A0A1T4LJM8</accession>
<sequence>MTDPRVRQILSDLNASAEEKKALFDRRLKISRDPDTVMGIRIPLVRSAIKPLSKIMSFREAVAEIYPLALKRFEYKLLFAGVAAEKVSNEEEIRELYDRLFDCVDGWGASDFFLGVIETVCKKHEVGAEIFREYVSLHKDNPDPFARRLTIVPLIRLIPGGYLPLSFALEHLESMQDDEDYYVSMGIAWTIVSLYPHHAQAISDFLSSKITNTQVQRFTQRKLRESRKGISLNA</sequence>